<protein>
    <submittedName>
        <fullName evidence="2">Uncharacterized protein</fullName>
    </submittedName>
</protein>
<gene>
    <name evidence="2" type="ORF">GCM10008171_02080</name>
</gene>
<keyword evidence="1" id="KW-0732">Signal</keyword>
<evidence type="ECO:0000256" key="1">
    <source>
        <dbReference type="SAM" id="SignalP"/>
    </source>
</evidence>
<dbReference type="AlphaFoldDB" id="A0A9W6JCC0"/>
<sequence>MRVILICLALGASTAVAGPGGQSPSSPDTDMLANVLSTAFLAKNLTLVCSQQDRWFAEDTRTGDLDGVGFAEHVQREVLDRLPQTESGIVVIRAANASRAVSIGFIHVMGDGPADEQSERLAAWCKTTAKPLVQGILAQHQIRHDLYDRTLDQAKQ</sequence>
<feature type="signal peptide" evidence="1">
    <location>
        <begin position="1"/>
        <end position="17"/>
    </location>
</feature>
<accession>A0A9W6JCC0</accession>
<reference evidence="2" key="1">
    <citation type="journal article" date="2014" name="Int. J. Syst. Evol. Microbiol.">
        <title>Complete genome sequence of Corynebacterium casei LMG S-19264T (=DSM 44701T), isolated from a smear-ripened cheese.</title>
        <authorList>
            <consortium name="US DOE Joint Genome Institute (JGI-PGF)"/>
            <person name="Walter F."/>
            <person name="Albersmeier A."/>
            <person name="Kalinowski J."/>
            <person name="Ruckert C."/>
        </authorList>
    </citation>
    <scope>NUCLEOTIDE SEQUENCE</scope>
    <source>
        <strain evidence="2">VKM B-2555</strain>
    </source>
</reference>
<keyword evidence="3" id="KW-1185">Reference proteome</keyword>
<dbReference type="EMBL" id="BSFK01000003">
    <property type="protein sequence ID" value="GLK74955.1"/>
    <property type="molecule type" value="Genomic_DNA"/>
</dbReference>
<comment type="caution">
    <text evidence="2">The sequence shown here is derived from an EMBL/GenBank/DDBJ whole genome shotgun (WGS) entry which is preliminary data.</text>
</comment>
<organism evidence="2 3">
    <name type="scientific">Methylopila jiangsuensis</name>
    <dbReference type="NCBI Taxonomy" id="586230"/>
    <lineage>
        <taxon>Bacteria</taxon>
        <taxon>Pseudomonadati</taxon>
        <taxon>Pseudomonadota</taxon>
        <taxon>Alphaproteobacteria</taxon>
        <taxon>Hyphomicrobiales</taxon>
        <taxon>Methylopilaceae</taxon>
        <taxon>Methylopila</taxon>
    </lineage>
</organism>
<dbReference type="Proteomes" id="UP001143364">
    <property type="component" value="Unassembled WGS sequence"/>
</dbReference>
<name>A0A9W6JCC0_9HYPH</name>
<proteinExistence type="predicted"/>
<dbReference type="RefSeq" id="WP_271202936.1">
    <property type="nucleotide sequence ID" value="NZ_BSFK01000003.1"/>
</dbReference>
<evidence type="ECO:0000313" key="3">
    <source>
        <dbReference type="Proteomes" id="UP001143364"/>
    </source>
</evidence>
<reference evidence="2" key="2">
    <citation type="submission" date="2023-01" db="EMBL/GenBank/DDBJ databases">
        <authorList>
            <person name="Sun Q."/>
            <person name="Evtushenko L."/>
        </authorList>
    </citation>
    <scope>NUCLEOTIDE SEQUENCE</scope>
    <source>
        <strain evidence="2">VKM B-2555</strain>
    </source>
</reference>
<feature type="chain" id="PRO_5040724480" evidence="1">
    <location>
        <begin position="18"/>
        <end position="156"/>
    </location>
</feature>
<evidence type="ECO:0000313" key="2">
    <source>
        <dbReference type="EMBL" id="GLK74955.1"/>
    </source>
</evidence>